<dbReference type="Proteomes" id="UP001232148">
    <property type="component" value="Unassembled WGS sequence"/>
</dbReference>
<name>A0AAD9HBQ8_9PEZI</name>
<evidence type="ECO:0000259" key="2">
    <source>
        <dbReference type="Pfam" id="PF24883"/>
    </source>
</evidence>
<evidence type="ECO:0000313" key="4">
    <source>
        <dbReference type="Proteomes" id="UP001232148"/>
    </source>
</evidence>
<dbReference type="Pfam" id="PF24883">
    <property type="entry name" value="NPHP3_N"/>
    <property type="match status" value="1"/>
</dbReference>
<dbReference type="PANTHER" id="PTHR10039">
    <property type="entry name" value="AMELOGENIN"/>
    <property type="match status" value="1"/>
</dbReference>
<keyword evidence="4" id="KW-1185">Reference proteome</keyword>
<dbReference type="AlphaFoldDB" id="A0AAD9HBQ8"/>
<accession>A0AAD9HBQ8</accession>
<organism evidence="3 4">
    <name type="scientific">Colletotrichum zoysiae</name>
    <dbReference type="NCBI Taxonomy" id="1216348"/>
    <lineage>
        <taxon>Eukaryota</taxon>
        <taxon>Fungi</taxon>
        <taxon>Dikarya</taxon>
        <taxon>Ascomycota</taxon>
        <taxon>Pezizomycotina</taxon>
        <taxon>Sordariomycetes</taxon>
        <taxon>Hypocreomycetidae</taxon>
        <taxon>Glomerellales</taxon>
        <taxon>Glomerellaceae</taxon>
        <taxon>Colletotrichum</taxon>
        <taxon>Colletotrichum graminicola species complex</taxon>
    </lineage>
</organism>
<dbReference type="EMBL" id="MU842922">
    <property type="protein sequence ID" value="KAK2026090.1"/>
    <property type="molecule type" value="Genomic_DNA"/>
</dbReference>
<dbReference type="SUPFAM" id="SSF52540">
    <property type="entry name" value="P-loop containing nucleoside triphosphate hydrolases"/>
    <property type="match status" value="1"/>
</dbReference>
<dbReference type="InterPro" id="IPR027417">
    <property type="entry name" value="P-loop_NTPase"/>
</dbReference>
<dbReference type="InterPro" id="IPR056884">
    <property type="entry name" value="NPHP3-like_N"/>
</dbReference>
<dbReference type="Gene3D" id="3.40.50.300">
    <property type="entry name" value="P-loop containing nucleotide triphosphate hydrolases"/>
    <property type="match status" value="1"/>
</dbReference>
<protein>
    <recommendedName>
        <fullName evidence="2">Nephrocystin 3-like N-terminal domain-containing protein</fullName>
    </recommendedName>
</protein>
<comment type="caution">
    <text evidence="3">The sequence shown here is derived from an EMBL/GenBank/DDBJ whole genome shotgun (WGS) entry which is preliminary data.</text>
</comment>
<evidence type="ECO:0000313" key="3">
    <source>
        <dbReference type="EMBL" id="KAK2026090.1"/>
    </source>
</evidence>
<sequence length="360" mass="40891">MLDGLSGASGPIKGCEKAITDLLGLLPSEHSQGKAHGKSKRRRIHITLETLAWPLKETKARKLLGEIARHKDTISLALTTDTAHRIRNIEKILSDKVYEWLSDVDPSPIHHRACNNHEPGTCDWMSRLPEWAQFLDGKTRCLWIHGIPGAGKTVLASQLIETIEKHCEALGTGDSKSMSIYYYCYFGNNQDETLSLLKWVLVRLCRQAGQVPERLWDLFQHGGQPSTESLLSVLEAALEPFEHVFITIDAIDESKPRDELLKVIRDLATDHRFDKIRLLTTSREYLDIEIVMKDISTEVSMRNEYLDADIRLYTESRLSNHEMVKNWPPELRIETLEALCAGAKGMCALQSPYHMHDTRS</sequence>
<keyword evidence="1" id="KW-0677">Repeat</keyword>
<gene>
    <name evidence="3" type="ORF">LX32DRAFT_654970</name>
</gene>
<evidence type="ECO:0000256" key="1">
    <source>
        <dbReference type="ARBA" id="ARBA00022737"/>
    </source>
</evidence>
<reference evidence="3" key="1">
    <citation type="submission" date="2021-06" db="EMBL/GenBank/DDBJ databases">
        <title>Comparative genomics, transcriptomics and evolutionary studies reveal genomic signatures of adaptation to plant cell wall in hemibiotrophic fungi.</title>
        <authorList>
            <consortium name="DOE Joint Genome Institute"/>
            <person name="Baroncelli R."/>
            <person name="Diaz J.F."/>
            <person name="Benocci T."/>
            <person name="Peng M."/>
            <person name="Battaglia E."/>
            <person name="Haridas S."/>
            <person name="Andreopoulos W."/>
            <person name="Labutti K."/>
            <person name="Pangilinan J."/>
            <person name="Floch G.L."/>
            <person name="Makela M.R."/>
            <person name="Henrissat B."/>
            <person name="Grigoriev I.V."/>
            <person name="Crouch J.A."/>
            <person name="De Vries R.P."/>
            <person name="Sukno S.A."/>
            <person name="Thon M.R."/>
        </authorList>
    </citation>
    <scope>NUCLEOTIDE SEQUENCE</scope>
    <source>
        <strain evidence="3">MAFF235873</strain>
    </source>
</reference>
<feature type="domain" description="Nephrocystin 3-like N-terminal" evidence="2">
    <location>
        <begin position="120"/>
        <end position="283"/>
    </location>
</feature>
<dbReference type="PANTHER" id="PTHR10039:SF16">
    <property type="entry name" value="GPI INOSITOL-DEACYLASE"/>
    <property type="match status" value="1"/>
</dbReference>
<proteinExistence type="predicted"/>